<accession>A0ABV6K716</accession>
<feature type="transmembrane region" description="Helical" evidence="1">
    <location>
        <begin position="122"/>
        <end position="145"/>
    </location>
</feature>
<protein>
    <submittedName>
        <fullName evidence="2">DUF2975 domain-containing protein</fullName>
    </submittedName>
</protein>
<keyword evidence="1" id="KW-1133">Transmembrane helix</keyword>
<feature type="transmembrane region" description="Helical" evidence="1">
    <location>
        <begin position="96"/>
        <end position="116"/>
    </location>
</feature>
<feature type="transmembrane region" description="Helical" evidence="1">
    <location>
        <begin position="7"/>
        <end position="28"/>
    </location>
</feature>
<keyword evidence="1" id="KW-0472">Membrane</keyword>
<keyword evidence="1" id="KW-0812">Transmembrane</keyword>
<gene>
    <name evidence="2" type="ORF">ACFFHM_00580</name>
</gene>
<sequence length="163" mass="17913">MKRSSTLFLKVAVIFIGIPVLAMCLFLLPQIANEASEAVERGSDLAYVVYGILLVMYVSAVPFYFALYQSFALLTYIDKNQAFSHISVKALKKIKYCALTISGLYVVALPFVYILAEVDDAPGLILIGMVLIFAPVVIAVFAAVLQRLLQEAINIKSENELTV</sequence>
<dbReference type="InterPro" id="IPR021354">
    <property type="entry name" value="DUF2975"/>
</dbReference>
<organism evidence="2 3">
    <name type="scientific">Halalkalibacter kiskunsagensis</name>
    <dbReference type="NCBI Taxonomy" id="1548599"/>
    <lineage>
        <taxon>Bacteria</taxon>
        <taxon>Bacillati</taxon>
        <taxon>Bacillota</taxon>
        <taxon>Bacilli</taxon>
        <taxon>Bacillales</taxon>
        <taxon>Bacillaceae</taxon>
        <taxon>Halalkalibacter</taxon>
    </lineage>
</organism>
<proteinExistence type="predicted"/>
<reference evidence="2 3" key="1">
    <citation type="submission" date="2024-09" db="EMBL/GenBank/DDBJ databases">
        <authorList>
            <person name="Sun Q."/>
            <person name="Mori K."/>
        </authorList>
    </citation>
    <scope>NUCLEOTIDE SEQUENCE [LARGE SCALE GENOMIC DNA]</scope>
    <source>
        <strain evidence="2 3">NCAIM B.02610</strain>
    </source>
</reference>
<feature type="transmembrane region" description="Helical" evidence="1">
    <location>
        <begin position="48"/>
        <end position="76"/>
    </location>
</feature>
<evidence type="ECO:0000313" key="2">
    <source>
        <dbReference type="EMBL" id="MFC0469099.1"/>
    </source>
</evidence>
<dbReference type="RefSeq" id="WP_335958263.1">
    <property type="nucleotide sequence ID" value="NZ_JAXBLX010000001.1"/>
</dbReference>
<dbReference type="Pfam" id="PF11188">
    <property type="entry name" value="DUF2975"/>
    <property type="match status" value="1"/>
</dbReference>
<evidence type="ECO:0000313" key="3">
    <source>
        <dbReference type="Proteomes" id="UP001589838"/>
    </source>
</evidence>
<dbReference type="EMBL" id="JBHLUX010000001">
    <property type="protein sequence ID" value="MFC0469099.1"/>
    <property type="molecule type" value="Genomic_DNA"/>
</dbReference>
<dbReference type="Proteomes" id="UP001589838">
    <property type="component" value="Unassembled WGS sequence"/>
</dbReference>
<comment type="caution">
    <text evidence="2">The sequence shown here is derived from an EMBL/GenBank/DDBJ whole genome shotgun (WGS) entry which is preliminary data.</text>
</comment>
<keyword evidence="3" id="KW-1185">Reference proteome</keyword>
<evidence type="ECO:0000256" key="1">
    <source>
        <dbReference type="SAM" id="Phobius"/>
    </source>
</evidence>
<name>A0ABV6K716_9BACI</name>